<comment type="similarity">
    <text evidence="2">Belongs to the MscS (TC 1.A.23) family.</text>
</comment>
<feature type="transmembrane region" description="Helical" evidence="8">
    <location>
        <begin position="250"/>
        <end position="267"/>
    </location>
</feature>
<evidence type="ECO:0000313" key="13">
    <source>
        <dbReference type="Proteomes" id="UP000217257"/>
    </source>
</evidence>
<evidence type="ECO:0000256" key="7">
    <source>
        <dbReference type="SAM" id="MobiDB-lite"/>
    </source>
</evidence>
<gene>
    <name evidence="12" type="ORF">CYFUS_009155</name>
</gene>
<evidence type="ECO:0000313" key="12">
    <source>
        <dbReference type="EMBL" id="ATB43675.1"/>
    </source>
</evidence>
<keyword evidence="4 8" id="KW-0812">Transmembrane</keyword>
<dbReference type="PANTHER" id="PTHR30460:SF0">
    <property type="entry name" value="MODERATE CONDUCTANCE MECHANOSENSITIVE CHANNEL YBIO"/>
    <property type="match status" value="1"/>
</dbReference>
<proteinExistence type="inferred from homology"/>
<evidence type="ECO:0000259" key="11">
    <source>
        <dbReference type="Pfam" id="PF21088"/>
    </source>
</evidence>
<feature type="region of interest" description="Disordered" evidence="7">
    <location>
        <begin position="532"/>
        <end position="552"/>
    </location>
</feature>
<dbReference type="Gene3D" id="2.30.30.60">
    <property type="match status" value="1"/>
</dbReference>
<accession>A0A250JIF6</accession>
<comment type="subcellular location">
    <subcellularLocation>
        <location evidence="1">Cell membrane</location>
        <topology evidence="1">Multi-pass membrane protein</topology>
    </subcellularLocation>
</comment>
<dbReference type="InterPro" id="IPR023408">
    <property type="entry name" value="MscS_beta-dom_sf"/>
</dbReference>
<evidence type="ECO:0000259" key="9">
    <source>
        <dbReference type="Pfam" id="PF00924"/>
    </source>
</evidence>
<evidence type="ECO:0000256" key="5">
    <source>
        <dbReference type="ARBA" id="ARBA00022989"/>
    </source>
</evidence>
<keyword evidence="3" id="KW-1003">Cell membrane</keyword>
<feature type="transmembrane region" description="Helical" evidence="8">
    <location>
        <begin position="322"/>
        <end position="343"/>
    </location>
</feature>
<evidence type="ECO:0000259" key="10">
    <source>
        <dbReference type="Pfam" id="PF21082"/>
    </source>
</evidence>
<dbReference type="SUPFAM" id="SSF50182">
    <property type="entry name" value="Sm-like ribonucleoproteins"/>
    <property type="match status" value="1"/>
</dbReference>
<evidence type="ECO:0000256" key="3">
    <source>
        <dbReference type="ARBA" id="ARBA00022475"/>
    </source>
</evidence>
<feature type="transmembrane region" description="Helical" evidence="8">
    <location>
        <begin position="159"/>
        <end position="180"/>
    </location>
</feature>
<feature type="transmembrane region" description="Helical" evidence="8">
    <location>
        <begin position="279"/>
        <end position="301"/>
    </location>
</feature>
<feature type="transmembrane region" description="Helical" evidence="8">
    <location>
        <begin position="192"/>
        <end position="216"/>
    </location>
</feature>
<dbReference type="Proteomes" id="UP000217257">
    <property type="component" value="Chromosome"/>
</dbReference>
<dbReference type="KEGG" id="cfus:CYFUS_009155"/>
<feature type="transmembrane region" description="Helical" evidence="8">
    <location>
        <begin position="65"/>
        <end position="87"/>
    </location>
</feature>
<feature type="domain" description="Mechanosensitive ion channel transmembrane helices 2/3" evidence="11">
    <location>
        <begin position="329"/>
        <end position="369"/>
    </location>
</feature>
<dbReference type="InterPro" id="IPR049142">
    <property type="entry name" value="MS_channel_1st"/>
</dbReference>
<evidence type="ECO:0000256" key="6">
    <source>
        <dbReference type="ARBA" id="ARBA00023136"/>
    </source>
</evidence>
<dbReference type="PANTHER" id="PTHR30460">
    <property type="entry name" value="MODERATE CONDUCTANCE MECHANOSENSITIVE CHANNEL YBIO"/>
    <property type="match status" value="1"/>
</dbReference>
<dbReference type="SUPFAM" id="SSF82689">
    <property type="entry name" value="Mechanosensitive channel protein MscS (YggB), C-terminal domain"/>
    <property type="match status" value="1"/>
</dbReference>
<feature type="transmembrane region" description="Helical" evidence="8">
    <location>
        <begin position="15"/>
        <end position="40"/>
    </location>
</feature>
<dbReference type="Pfam" id="PF21088">
    <property type="entry name" value="MS_channel_1st"/>
    <property type="match status" value="1"/>
</dbReference>
<protein>
    <submittedName>
        <fullName evidence="12">Mechanosensitive ion channel protein</fullName>
    </submittedName>
</protein>
<dbReference type="RefSeq" id="WP_095991057.1">
    <property type="nucleotide sequence ID" value="NZ_CP022098.1"/>
</dbReference>
<evidence type="ECO:0000256" key="2">
    <source>
        <dbReference type="ARBA" id="ARBA00008017"/>
    </source>
</evidence>
<dbReference type="GO" id="GO:0008381">
    <property type="term" value="F:mechanosensitive monoatomic ion channel activity"/>
    <property type="evidence" value="ECO:0007669"/>
    <property type="project" value="InterPro"/>
</dbReference>
<dbReference type="InterPro" id="IPR010920">
    <property type="entry name" value="LSM_dom_sf"/>
</dbReference>
<dbReference type="Pfam" id="PF00924">
    <property type="entry name" value="MS_channel_2nd"/>
    <property type="match status" value="1"/>
</dbReference>
<dbReference type="EMBL" id="CP022098">
    <property type="protein sequence ID" value="ATB43675.1"/>
    <property type="molecule type" value="Genomic_DNA"/>
</dbReference>
<keyword evidence="5 8" id="KW-1133">Transmembrane helix</keyword>
<feature type="domain" description="Mechanosensitive ion channel MscS C-terminal" evidence="10">
    <location>
        <begin position="441"/>
        <end position="526"/>
    </location>
</feature>
<organism evidence="12 13">
    <name type="scientific">Cystobacter fuscus</name>
    <dbReference type="NCBI Taxonomy" id="43"/>
    <lineage>
        <taxon>Bacteria</taxon>
        <taxon>Pseudomonadati</taxon>
        <taxon>Myxococcota</taxon>
        <taxon>Myxococcia</taxon>
        <taxon>Myxococcales</taxon>
        <taxon>Cystobacterineae</taxon>
        <taxon>Archangiaceae</taxon>
        <taxon>Cystobacter</taxon>
    </lineage>
</organism>
<dbReference type="SUPFAM" id="SSF82861">
    <property type="entry name" value="Mechanosensitive channel protein MscS (YggB), transmembrane region"/>
    <property type="match status" value="1"/>
</dbReference>
<dbReference type="InterPro" id="IPR049278">
    <property type="entry name" value="MS_channel_C"/>
</dbReference>
<name>A0A250JIF6_9BACT</name>
<dbReference type="InterPro" id="IPR011014">
    <property type="entry name" value="MscS_channel_TM-2"/>
</dbReference>
<feature type="transmembrane region" description="Helical" evidence="8">
    <location>
        <begin position="355"/>
        <end position="383"/>
    </location>
</feature>
<dbReference type="InterPro" id="IPR045276">
    <property type="entry name" value="YbiO_bact"/>
</dbReference>
<keyword evidence="6 8" id="KW-0472">Membrane</keyword>
<evidence type="ECO:0000256" key="8">
    <source>
        <dbReference type="SAM" id="Phobius"/>
    </source>
</evidence>
<evidence type="ECO:0000256" key="1">
    <source>
        <dbReference type="ARBA" id="ARBA00004651"/>
    </source>
</evidence>
<evidence type="ECO:0000256" key="4">
    <source>
        <dbReference type="ARBA" id="ARBA00022692"/>
    </source>
</evidence>
<reference evidence="12 13" key="1">
    <citation type="submission" date="2017-06" db="EMBL/GenBank/DDBJ databases">
        <title>Sequencing and comparative analysis of myxobacterial genomes.</title>
        <authorList>
            <person name="Rupp O."/>
            <person name="Goesmann A."/>
            <person name="Sogaard-Andersen L."/>
        </authorList>
    </citation>
    <scope>NUCLEOTIDE SEQUENCE [LARGE SCALE GENOMIC DNA]</scope>
    <source>
        <strain evidence="12 13">DSM 52655</strain>
    </source>
</reference>
<dbReference type="InterPro" id="IPR006685">
    <property type="entry name" value="MscS_channel_2nd"/>
</dbReference>
<dbReference type="Pfam" id="PF21082">
    <property type="entry name" value="MS_channel_3rd"/>
    <property type="match status" value="1"/>
</dbReference>
<sequence length="552" mass="61083">MLIPRFAETSELNNALLVGSAVLFSLLAIWSVLVTSSFLLHQGLRASGIHTLASLSEGLYKRGRVLAALLSVPVVLLGISLLGYAVWSGTDLQPWFDRTLQEITPEMLKALGRGLGLAVLMVIGFYALQRSGRRLVARVERTLVERPLPDAQRIHVEKLLPILPSVVNLALAYTVVRLALSAMELPEGLEWLISTTLYILLLVTGSRALVFLLYFLSERVVASWEEKSRGTPLEEYYGALRRLLPVGQKSLEAITYISVATLIVHRFQALEPIAPYGPILIRVVSMFFAASVLVELSRVMVTRVLASFTSGADDVQRRRQTFVNLLQSIIKYAIYFCVCMMVLSDLGVDPTPILAGAGIVGLTVGLGSQTIVTDLINGIFLLFEDQILNGDYIRIGDTEGVVEEITPRVTRIRDRFGRLHIMRNGEIKNVINYSRGWTLAVVEMNVAYESDLRKALHVIGEASARLPELLPGKAVETPKVMGIEAIDESCLRVRIETKVSPGCHYEVKRMLHLLLVESFNANHLEIPYPKSVELSPEEAAPPQPKQEKQEAA</sequence>
<dbReference type="Gene3D" id="3.30.70.100">
    <property type="match status" value="1"/>
</dbReference>
<dbReference type="Gene3D" id="1.10.287.1260">
    <property type="match status" value="1"/>
</dbReference>
<feature type="domain" description="Mechanosensitive ion channel MscS" evidence="9">
    <location>
        <begin position="370"/>
        <end position="435"/>
    </location>
</feature>
<dbReference type="InterPro" id="IPR011066">
    <property type="entry name" value="MscS_channel_C_sf"/>
</dbReference>
<dbReference type="GO" id="GO:0005886">
    <property type="term" value="C:plasma membrane"/>
    <property type="evidence" value="ECO:0007669"/>
    <property type="project" value="UniProtKB-SubCell"/>
</dbReference>
<feature type="transmembrane region" description="Helical" evidence="8">
    <location>
        <begin position="107"/>
        <end position="128"/>
    </location>
</feature>
<dbReference type="AlphaFoldDB" id="A0A250JIF6"/>